<dbReference type="EMBL" id="GL871307">
    <property type="protein sequence ID" value="EGC30698.1"/>
    <property type="molecule type" value="Genomic_DNA"/>
</dbReference>
<dbReference type="Pfam" id="PF14497">
    <property type="entry name" value="GST_C_3"/>
    <property type="match status" value="1"/>
</dbReference>
<proteinExistence type="predicted"/>
<dbReference type="SUPFAM" id="SSF52833">
    <property type="entry name" value="Thioredoxin-like"/>
    <property type="match status" value="1"/>
</dbReference>
<protein>
    <recommendedName>
        <fullName evidence="6">Glutathione S-transferase</fullName>
    </recommendedName>
</protein>
<dbReference type="InterPro" id="IPR050213">
    <property type="entry name" value="GST_superfamily"/>
</dbReference>
<dbReference type="SUPFAM" id="SSF47616">
    <property type="entry name" value="GST C-terminal domain-like"/>
    <property type="match status" value="1"/>
</dbReference>
<evidence type="ECO:0000313" key="5">
    <source>
        <dbReference type="Proteomes" id="UP000001064"/>
    </source>
</evidence>
<reference evidence="5" key="2">
    <citation type="journal article" date="2011" name="Genome Biol.">
        <title>Comparative genomics of the social amoebae Dictyostelium discoideum and Dictyostelium purpureum.</title>
        <authorList>
            <consortium name="US DOE Joint Genome Institute (JGI-PGF)"/>
            <person name="Sucgang R."/>
            <person name="Kuo A."/>
            <person name="Tian X."/>
            <person name="Salerno W."/>
            <person name="Parikh A."/>
            <person name="Feasley C.L."/>
            <person name="Dalin E."/>
            <person name="Tu H."/>
            <person name="Huang E."/>
            <person name="Barry K."/>
            <person name="Lindquist E."/>
            <person name="Shapiro H."/>
            <person name="Bruce D."/>
            <person name="Schmutz J."/>
            <person name="Salamov A."/>
            <person name="Fey P."/>
            <person name="Gaudet P."/>
            <person name="Anjard C."/>
            <person name="Babu M.M."/>
            <person name="Basu S."/>
            <person name="Bushmanova Y."/>
            <person name="van der Wel H."/>
            <person name="Katoh-Kurasawa M."/>
            <person name="Dinh C."/>
            <person name="Coutinho P.M."/>
            <person name="Saito T."/>
            <person name="Elias M."/>
            <person name="Schaap P."/>
            <person name="Kay R.R."/>
            <person name="Henrissat B."/>
            <person name="Eichinger L."/>
            <person name="Rivero F."/>
            <person name="Putnam N.H."/>
            <person name="West C.M."/>
            <person name="Loomis W.F."/>
            <person name="Chisholm R.L."/>
            <person name="Shaulsky G."/>
            <person name="Strassmann J.E."/>
            <person name="Queller D.C."/>
            <person name="Kuspa A."/>
            <person name="Grigoriev I.V."/>
        </authorList>
    </citation>
    <scope>NUCLEOTIDE SEQUENCE [LARGE SCALE GENOMIC DNA]</scope>
    <source>
        <strain evidence="5">QSDP1</strain>
    </source>
</reference>
<evidence type="ECO:0000313" key="3">
    <source>
        <dbReference type="EMBL" id="EGC30698.1"/>
    </source>
</evidence>
<dbReference type="CDD" id="cd03192">
    <property type="entry name" value="GST_C_Sigma_like"/>
    <property type="match status" value="1"/>
</dbReference>
<dbReference type="PANTHER" id="PTHR11571">
    <property type="entry name" value="GLUTATHIONE S-TRANSFERASE"/>
    <property type="match status" value="1"/>
</dbReference>
<dbReference type="OMA" id="KKSCVFG"/>
<dbReference type="InterPro" id="IPR036249">
    <property type="entry name" value="Thioredoxin-like_sf"/>
</dbReference>
<sequence length="196" mass="22607">MSEVPSLTYFKGRGFAQFSRVALSYLNVPFENVTVETVDDALREKLPYGQLPIFRDGDFVVAQSQTIARYIAKKYNFAGKTLQEETKVDEVISAIHSDLFTALSPATLDKEKLKNITFPKIFGKYNNELKEKKYLVGDSYTIADLYVYVAYEYIQFRGFSEDVNATQYPQLEELKKYFESNAGVQEYLKNRPETQF</sequence>
<feature type="domain" description="GST C-terminal" evidence="2">
    <location>
        <begin position="81"/>
        <end position="196"/>
    </location>
</feature>
<dbReference type="OrthoDB" id="16788at2759"/>
<feature type="domain" description="GST N-terminal" evidence="1">
    <location>
        <begin position="3"/>
        <end position="79"/>
    </location>
</feature>
<dbReference type="InterPro" id="IPR004046">
    <property type="entry name" value="GST_C"/>
</dbReference>
<dbReference type="GO" id="GO:0004364">
    <property type="term" value="F:glutathione transferase activity"/>
    <property type="evidence" value="ECO:0000318"/>
    <property type="project" value="GO_Central"/>
</dbReference>
<dbReference type="STRING" id="5786.F0ZZB9"/>
<dbReference type="RefSeq" id="XP_003292762.1">
    <property type="nucleotide sequence ID" value="XM_003292714.1"/>
</dbReference>
<dbReference type="FunCoup" id="F0ZZB9">
    <property type="interactions" value="61"/>
</dbReference>
<dbReference type="GO" id="GO:1904643">
    <property type="term" value="P:response to curcumin"/>
    <property type="evidence" value="ECO:0007669"/>
    <property type="project" value="UniProtKB-ARBA"/>
</dbReference>
<dbReference type="PROSITE" id="PS50405">
    <property type="entry name" value="GST_CTER"/>
    <property type="match status" value="1"/>
</dbReference>
<keyword evidence="5" id="KW-1185">Reference proteome</keyword>
<dbReference type="VEuPathDB" id="AmoebaDB:DICPUDRAFT_73373"/>
<evidence type="ECO:0008006" key="6">
    <source>
        <dbReference type="Google" id="ProtNLM"/>
    </source>
</evidence>
<dbReference type="InterPro" id="IPR036282">
    <property type="entry name" value="Glutathione-S-Trfase_C_sf"/>
</dbReference>
<dbReference type="VEuPathDB" id="AmoebaDB:DICPUDRAFT_58145"/>
<reference evidence="3" key="1">
    <citation type="submission" date="2010-04" db="EMBL/GenBank/DDBJ databases">
        <title>Comparative genomics of the social amoebae Dictyostelium discoideum and Dictyostelium purpureum.</title>
        <authorList>
            <consortium name="US DOE Joint Genome Institute (JGI-PGF)"/>
            <person name="Sucgang R."/>
            <person name="Kuo A."/>
            <person name="Tian X."/>
            <person name="Salerno W."/>
            <person name="Parikh A."/>
            <person name="Feasley C.L."/>
            <person name="Dalin E."/>
            <person name="Tu H."/>
            <person name="Huang E."/>
            <person name="Barry K."/>
            <person name="Lindquist E."/>
            <person name="Shapiro H."/>
            <person name="Bruce D."/>
            <person name="Schmutz J."/>
            <person name="Salamov A."/>
            <person name="Fey P."/>
            <person name="Gaudet P."/>
            <person name="Anjard C."/>
            <person name="Mohan M.B."/>
            <person name="Basu S."/>
            <person name="Bushmanova Y."/>
            <person name="van der Wel H."/>
            <person name="Katoh-Kurasawa M."/>
            <person name="Coutinho P.M."/>
            <person name="Saito T."/>
            <person name="Elias M."/>
            <person name="Schaap P."/>
            <person name="Kay R.R."/>
            <person name="Henrissat B."/>
            <person name="Eichinger L."/>
            <person name="Rivero F."/>
            <person name="Putnam N.H."/>
            <person name="West C.M."/>
            <person name="Loomis W.F."/>
            <person name="Chisholm R.L."/>
            <person name="Shaulsky G."/>
            <person name="Strassmann J.E."/>
            <person name="Queller D.C."/>
            <person name="Kuspa A."/>
            <person name="Grigoriev I.V."/>
        </authorList>
    </citation>
    <scope>NUCLEOTIDE SEQUENCE</scope>
    <source>
        <strain evidence="3">QSDP1</strain>
    </source>
</reference>
<evidence type="ECO:0000313" key="4">
    <source>
        <dbReference type="EMBL" id="EGC30699.1"/>
    </source>
</evidence>
<evidence type="ECO:0000259" key="1">
    <source>
        <dbReference type="PROSITE" id="PS50404"/>
    </source>
</evidence>
<dbReference type="AlphaFoldDB" id="F0ZZB9"/>
<dbReference type="EMBL" id="GL871307">
    <property type="protein sequence ID" value="EGC30699.1"/>
    <property type="molecule type" value="Genomic_DNA"/>
</dbReference>
<name>F0ZZB9_DICPU</name>
<dbReference type="SFLD" id="SFLDS00019">
    <property type="entry name" value="Glutathione_Transferase_(cytos"/>
    <property type="match status" value="1"/>
</dbReference>
<dbReference type="GO" id="GO:0006749">
    <property type="term" value="P:glutathione metabolic process"/>
    <property type="evidence" value="ECO:0000318"/>
    <property type="project" value="GO_Central"/>
</dbReference>
<gene>
    <name evidence="4" type="ORF">DICPUDRAFT_58145</name>
    <name evidence="3" type="ORF">DICPUDRAFT_73373</name>
</gene>
<dbReference type="InterPro" id="IPR040079">
    <property type="entry name" value="Glutathione_S-Trfase"/>
</dbReference>
<dbReference type="eggNOG" id="KOG1695">
    <property type="taxonomic scope" value="Eukaryota"/>
</dbReference>
<dbReference type="CDD" id="cd03039">
    <property type="entry name" value="GST_N_Sigma_like"/>
    <property type="match status" value="1"/>
</dbReference>
<dbReference type="KEGG" id="dpp:DICPUDRAFT_73373"/>
<dbReference type="GeneID" id="10508865"/>
<dbReference type="InterPro" id="IPR004045">
    <property type="entry name" value="Glutathione_S-Trfase_N"/>
</dbReference>
<evidence type="ECO:0000259" key="2">
    <source>
        <dbReference type="PROSITE" id="PS50405"/>
    </source>
</evidence>
<organism evidence="3 5">
    <name type="scientific">Dictyostelium purpureum</name>
    <name type="common">Slime mold</name>
    <dbReference type="NCBI Taxonomy" id="5786"/>
    <lineage>
        <taxon>Eukaryota</taxon>
        <taxon>Amoebozoa</taxon>
        <taxon>Evosea</taxon>
        <taxon>Eumycetozoa</taxon>
        <taxon>Dictyostelia</taxon>
        <taxon>Dictyosteliales</taxon>
        <taxon>Dictyosteliaceae</taxon>
        <taxon>Dictyostelium</taxon>
    </lineage>
</organism>
<dbReference type="GeneID" id="10508873"/>
<accession>F0ZZB9</accession>
<dbReference type="InterPro" id="IPR010987">
    <property type="entry name" value="Glutathione-S-Trfase_C-like"/>
</dbReference>
<dbReference type="PANTHER" id="PTHR11571:SF266">
    <property type="entry name" value="GLUTATHIONE S-TRANSFERASE ALPHA-2-RELATED"/>
    <property type="match status" value="1"/>
</dbReference>
<dbReference type="Pfam" id="PF02798">
    <property type="entry name" value="GST_N"/>
    <property type="match status" value="1"/>
</dbReference>
<dbReference type="Gene3D" id="1.20.1050.130">
    <property type="match status" value="1"/>
</dbReference>
<dbReference type="RefSeq" id="XP_003292761.1">
    <property type="nucleotide sequence ID" value="XM_003292713.1"/>
</dbReference>
<dbReference type="Proteomes" id="UP000001064">
    <property type="component" value="Unassembled WGS sequence"/>
</dbReference>
<dbReference type="FunFam" id="1.20.1050.130:FF:000014">
    <property type="entry name" value="Putative glutathione S-transferase alpha-5"/>
    <property type="match status" value="1"/>
</dbReference>
<dbReference type="PROSITE" id="PS50404">
    <property type="entry name" value="GST_NTER"/>
    <property type="match status" value="1"/>
</dbReference>
<dbReference type="KEGG" id="dpp:DICPUDRAFT_58145"/>